<dbReference type="AlphaFoldDB" id="A0AA85IVR5"/>
<organism evidence="6 7">
    <name type="scientific">Trichobilharzia regenti</name>
    <name type="common">Nasal bird schistosome</name>
    <dbReference type="NCBI Taxonomy" id="157069"/>
    <lineage>
        <taxon>Eukaryota</taxon>
        <taxon>Metazoa</taxon>
        <taxon>Spiralia</taxon>
        <taxon>Lophotrochozoa</taxon>
        <taxon>Platyhelminthes</taxon>
        <taxon>Trematoda</taxon>
        <taxon>Digenea</taxon>
        <taxon>Strigeidida</taxon>
        <taxon>Schistosomatoidea</taxon>
        <taxon>Schistosomatidae</taxon>
        <taxon>Trichobilharzia</taxon>
    </lineage>
</organism>
<evidence type="ECO:0000256" key="3">
    <source>
        <dbReference type="SAM" id="MobiDB-lite"/>
    </source>
</evidence>
<sequence length="587" mass="67020">MCVENVKWNICVKSFRNSYLFCRKIMTSKRTKRRKVRPICFQTLYDQIVCRTHKNSKGTLFSDSNLSHLLGALEACNKKWKSTILNLHSHVCIQKSEVKRLKSLQEHTEVMYRAEVEKRLCAEKLARSLERRLSVIRQVLLVNDIDSAKRQLDNMDLSLSALDESCNYNGQNEWSMEWNGISVGSSPVVRCHPTSRGSKKFPRASSTGQVGIPRCSTTKQELRSSSMQKFFLQRSRERLSKSPKYTAQHLETINRLNRPHNFVSRTILRLETCSACARRITFAKMAYKCLICRLVVHPNCRQHLIQTCITPIAPHLAHTKTSRGAAMPSKPSAYIPLSPLTHCRSRCSMERVSGSPTAIRRKGSRNLSLSLLCPSNQFPQIPGLVIHCVNEVMARGMQTVGLYRVSGSEKQVRDLYEKFLRSRSTPSLALIDDIHVICCCLKLFLRSLEEPLVTYSQRSNLIAVSEEYITNVPKATESAVNVLKKLPTPNRHTLSFLMLHLKAVSNTPACQMSEENLSKVFGRRWLDILVQHLKLCKLLRKQNLSKMFYDYFSALRMISIYQSSQIGMKLLKLVKCKKTLLGQSPPI</sequence>
<dbReference type="Pfam" id="PF00620">
    <property type="entry name" value="RhoGAP"/>
    <property type="match status" value="1"/>
</dbReference>
<dbReference type="GO" id="GO:0051256">
    <property type="term" value="P:mitotic spindle midzone assembly"/>
    <property type="evidence" value="ECO:0007669"/>
    <property type="project" value="TreeGrafter"/>
</dbReference>
<feature type="domain" description="Phorbol-ester/DAG-type" evidence="4">
    <location>
        <begin position="259"/>
        <end position="308"/>
    </location>
</feature>
<evidence type="ECO:0000259" key="4">
    <source>
        <dbReference type="PROSITE" id="PS50081"/>
    </source>
</evidence>
<dbReference type="GO" id="GO:0046872">
    <property type="term" value="F:metal ion binding"/>
    <property type="evidence" value="ECO:0007669"/>
    <property type="project" value="UniProtKB-KW"/>
</dbReference>
<dbReference type="PANTHER" id="PTHR46199:SF3">
    <property type="entry name" value="RAC GTPASE-ACTIVATING PROTEIN 1"/>
    <property type="match status" value="1"/>
</dbReference>
<dbReference type="InterPro" id="IPR046349">
    <property type="entry name" value="C1-like_sf"/>
</dbReference>
<accession>A0AA85IVR5</accession>
<evidence type="ECO:0000259" key="5">
    <source>
        <dbReference type="PROSITE" id="PS50238"/>
    </source>
</evidence>
<evidence type="ECO:0000256" key="1">
    <source>
        <dbReference type="ARBA" id="ARBA00022723"/>
    </source>
</evidence>
<dbReference type="Proteomes" id="UP000050795">
    <property type="component" value="Unassembled WGS sequence"/>
</dbReference>
<proteinExistence type="predicted"/>
<dbReference type="GO" id="GO:0032154">
    <property type="term" value="C:cleavage furrow"/>
    <property type="evidence" value="ECO:0007669"/>
    <property type="project" value="TreeGrafter"/>
</dbReference>
<keyword evidence="1" id="KW-0479">Metal-binding</keyword>
<name>A0AA85IVR5_TRIRE</name>
<dbReference type="SMART" id="SM00109">
    <property type="entry name" value="C1"/>
    <property type="match status" value="1"/>
</dbReference>
<dbReference type="GO" id="GO:0030496">
    <property type="term" value="C:midbody"/>
    <property type="evidence" value="ECO:0007669"/>
    <property type="project" value="TreeGrafter"/>
</dbReference>
<keyword evidence="6" id="KW-1185">Reference proteome</keyword>
<dbReference type="InterPro" id="IPR008936">
    <property type="entry name" value="Rho_GTPase_activation_prot"/>
</dbReference>
<dbReference type="SUPFAM" id="SSF48350">
    <property type="entry name" value="GTPase activation domain, GAP"/>
    <property type="match status" value="1"/>
</dbReference>
<dbReference type="PROSITE" id="PS50238">
    <property type="entry name" value="RHOGAP"/>
    <property type="match status" value="1"/>
</dbReference>
<evidence type="ECO:0000313" key="6">
    <source>
        <dbReference type="Proteomes" id="UP000050795"/>
    </source>
</evidence>
<dbReference type="PROSITE" id="PS00479">
    <property type="entry name" value="ZF_DAG_PE_1"/>
    <property type="match status" value="1"/>
</dbReference>
<keyword evidence="2" id="KW-0862">Zinc</keyword>
<dbReference type="GO" id="GO:0097149">
    <property type="term" value="C:centralspindlin complex"/>
    <property type="evidence" value="ECO:0007669"/>
    <property type="project" value="TreeGrafter"/>
</dbReference>
<feature type="region of interest" description="Disordered" evidence="3">
    <location>
        <begin position="193"/>
        <end position="212"/>
    </location>
</feature>
<dbReference type="PROSITE" id="PS50081">
    <property type="entry name" value="ZF_DAG_PE_2"/>
    <property type="match status" value="1"/>
</dbReference>
<dbReference type="SMART" id="SM00324">
    <property type="entry name" value="RhoGAP"/>
    <property type="match status" value="1"/>
</dbReference>
<dbReference type="Pfam" id="PF00130">
    <property type="entry name" value="C1_1"/>
    <property type="match status" value="1"/>
</dbReference>
<dbReference type="PANTHER" id="PTHR46199">
    <property type="entry name" value="RAC GTPASE-ACTIVATING PROTEIN 1"/>
    <property type="match status" value="1"/>
</dbReference>
<reference evidence="6" key="1">
    <citation type="submission" date="2022-06" db="EMBL/GenBank/DDBJ databases">
        <authorList>
            <person name="Berger JAMES D."/>
            <person name="Berger JAMES D."/>
        </authorList>
    </citation>
    <scope>NUCLEOTIDE SEQUENCE [LARGE SCALE GENOMIC DNA]</scope>
</reference>
<evidence type="ECO:0000313" key="7">
    <source>
        <dbReference type="WBParaSite" id="TREG1_12590.2"/>
    </source>
</evidence>
<dbReference type="Gene3D" id="1.10.555.10">
    <property type="entry name" value="Rho GTPase activation protein"/>
    <property type="match status" value="1"/>
</dbReference>
<evidence type="ECO:0008006" key="8">
    <source>
        <dbReference type="Google" id="ProtNLM"/>
    </source>
</evidence>
<dbReference type="GO" id="GO:0005634">
    <property type="term" value="C:nucleus"/>
    <property type="evidence" value="ECO:0007669"/>
    <property type="project" value="TreeGrafter"/>
</dbReference>
<dbReference type="GO" id="GO:0051233">
    <property type="term" value="C:spindle midzone"/>
    <property type="evidence" value="ECO:0007669"/>
    <property type="project" value="TreeGrafter"/>
</dbReference>
<protein>
    <recommendedName>
        <fullName evidence="8">Rho-GAP domain-containing protein</fullName>
    </recommendedName>
</protein>
<dbReference type="InterPro" id="IPR002219">
    <property type="entry name" value="PKC_DAG/PE"/>
</dbReference>
<dbReference type="GO" id="GO:0005096">
    <property type="term" value="F:GTPase activator activity"/>
    <property type="evidence" value="ECO:0007669"/>
    <property type="project" value="TreeGrafter"/>
</dbReference>
<evidence type="ECO:0000256" key="2">
    <source>
        <dbReference type="ARBA" id="ARBA00022833"/>
    </source>
</evidence>
<dbReference type="CDD" id="cd20821">
    <property type="entry name" value="C1_MgcRacGAP"/>
    <property type="match status" value="1"/>
</dbReference>
<feature type="domain" description="Rho-GAP" evidence="5">
    <location>
        <begin position="367"/>
        <end position="556"/>
    </location>
</feature>
<dbReference type="GO" id="GO:0007266">
    <property type="term" value="P:Rho protein signal transduction"/>
    <property type="evidence" value="ECO:0007669"/>
    <property type="project" value="TreeGrafter"/>
</dbReference>
<dbReference type="InterPro" id="IPR000198">
    <property type="entry name" value="RhoGAP_dom"/>
</dbReference>
<dbReference type="WBParaSite" id="TREG1_12590.2">
    <property type="protein sequence ID" value="TREG1_12590.2"/>
    <property type="gene ID" value="TREG1_12590"/>
</dbReference>
<dbReference type="SUPFAM" id="SSF57889">
    <property type="entry name" value="Cysteine-rich domain"/>
    <property type="match status" value="1"/>
</dbReference>
<reference evidence="7" key="2">
    <citation type="submission" date="2023-11" db="UniProtKB">
        <authorList>
            <consortium name="WormBaseParasite"/>
        </authorList>
    </citation>
    <scope>IDENTIFICATION</scope>
</reference>
<dbReference type="GO" id="GO:0000281">
    <property type="term" value="P:mitotic cytokinesis"/>
    <property type="evidence" value="ECO:0007669"/>
    <property type="project" value="TreeGrafter"/>
</dbReference>
<dbReference type="Gene3D" id="3.30.60.20">
    <property type="match status" value="1"/>
</dbReference>